<accession>F4PSL2</accession>
<dbReference type="AlphaFoldDB" id="F4PSL2"/>
<dbReference type="Proteomes" id="UP000007797">
    <property type="component" value="Unassembled WGS sequence"/>
</dbReference>
<name>F4PSL2_CACFS</name>
<organism evidence="1 2">
    <name type="scientific">Cavenderia fasciculata</name>
    <name type="common">Slime mold</name>
    <name type="synonym">Dictyostelium fasciculatum</name>
    <dbReference type="NCBI Taxonomy" id="261658"/>
    <lineage>
        <taxon>Eukaryota</taxon>
        <taxon>Amoebozoa</taxon>
        <taxon>Evosea</taxon>
        <taxon>Eumycetozoa</taxon>
        <taxon>Dictyostelia</taxon>
        <taxon>Acytosteliales</taxon>
        <taxon>Cavenderiaceae</taxon>
        <taxon>Cavenderia</taxon>
    </lineage>
</organism>
<dbReference type="RefSeq" id="XP_004358554.1">
    <property type="nucleotide sequence ID" value="XM_004358497.1"/>
</dbReference>
<evidence type="ECO:0000313" key="1">
    <source>
        <dbReference type="EMBL" id="EGG20704.1"/>
    </source>
</evidence>
<dbReference type="EMBL" id="GL883010">
    <property type="protein sequence ID" value="EGG20704.1"/>
    <property type="molecule type" value="Genomic_DNA"/>
</dbReference>
<reference evidence="2" key="1">
    <citation type="journal article" date="2011" name="Genome Res.">
        <title>Phylogeny-wide analysis of social amoeba genomes highlights ancient origins for complex intercellular communication.</title>
        <authorList>
            <person name="Heidel A.J."/>
            <person name="Lawal H.M."/>
            <person name="Felder M."/>
            <person name="Schilde C."/>
            <person name="Helps N.R."/>
            <person name="Tunggal B."/>
            <person name="Rivero F."/>
            <person name="John U."/>
            <person name="Schleicher M."/>
            <person name="Eichinger L."/>
            <person name="Platzer M."/>
            <person name="Noegel A.A."/>
            <person name="Schaap P."/>
            <person name="Gloeckner G."/>
        </authorList>
    </citation>
    <scope>NUCLEOTIDE SEQUENCE [LARGE SCALE GENOMIC DNA]</scope>
    <source>
        <strain evidence="2">SH3</strain>
    </source>
</reference>
<dbReference type="GeneID" id="14873802"/>
<dbReference type="Gene3D" id="3.10.20.90">
    <property type="entry name" value="Phosphatidylinositol 3-kinase Catalytic Subunit, Chain A, domain 1"/>
    <property type="match status" value="1"/>
</dbReference>
<protein>
    <recommendedName>
        <fullName evidence="3">Ubiquitin-like domain-containing protein</fullName>
    </recommendedName>
</protein>
<evidence type="ECO:0000313" key="2">
    <source>
        <dbReference type="Proteomes" id="UP000007797"/>
    </source>
</evidence>
<dbReference type="InterPro" id="IPR029071">
    <property type="entry name" value="Ubiquitin-like_domsf"/>
</dbReference>
<dbReference type="OMA" id="DITIVHM"/>
<dbReference type="SUPFAM" id="SSF54236">
    <property type="entry name" value="Ubiquitin-like"/>
    <property type="match status" value="1"/>
</dbReference>
<sequence>MVANANAILYYYTCTEKEIKSEERMLITLHVQAQRKYFFDIQVDDEITVSELESNRLTNGRLVEAGGGRGSSGSIDITIVHMDIPLANNKRRTLKECGIKDQDHIYLHEGSFDINSNQDLIPIFIKDYRDATVVFPMDVNILITGRALSKLVANKMNIDTTTSTVQLFFGSKLLDEHRTLQNSSISTQTTLTVIIRPKV</sequence>
<dbReference type="KEGG" id="dfa:DFA_00565"/>
<keyword evidence="2" id="KW-1185">Reference proteome</keyword>
<gene>
    <name evidence="1" type="ORF">DFA_00565</name>
</gene>
<evidence type="ECO:0008006" key="3">
    <source>
        <dbReference type="Google" id="ProtNLM"/>
    </source>
</evidence>
<proteinExistence type="predicted"/>